<proteinExistence type="inferred from homology"/>
<comment type="function">
    <text evidence="6">The electron transfer flavoprotein serves as a specific electron acceptor for other dehydrogenases. It transfers the electrons to the main respiratory chain via ETF-ubiquinone oxidoreductase (ETF dehydrogenase).</text>
</comment>
<name>A0A3N2D777_9MICO</name>
<dbReference type="Proteomes" id="UP000275356">
    <property type="component" value="Unassembled WGS sequence"/>
</dbReference>
<dbReference type="InterPro" id="IPR014729">
    <property type="entry name" value="Rossmann-like_a/b/a_fold"/>
</dbReference>
<dbReference type="EMBL" id="RKHQ01000001">
    <property type="protein sequence ID" value="ROR95627.1"/>
    <property type="molecule type" value="Genomic_DNA"/>
</dbReference>
<dbReference type="PANTHER" id="PTHR21294">
    <property type="entry name" value="ELECTRON TRANSFER FLAVOPROTEIN BETA-SUBUNIT"/>
    <property type="match status" value="1"/>
</dbReference>
<accession>A0A3N2D777</accession>
<comment type="caution">
    <text evidence="8">The sequence shown here is derived from an EMBL/GenBank/DDBJ whole genome shotgun (WGS) entry which is preliminary data.</text>
</comment>
<dbReference type="OrthoDB" id="9804960at2"/>
<evidence type="ECO:0000256" key="3">
    <source>
        <dbReference type="ARBA" id="ARBA00011355"/>
    </source>
</evidence>
<evidence type="ECO:0000313" key="8">
    <source>
        <dbReference type="EMBL" id="ROR95627.1"/>
    </source>
</evidence>
<evidence type="ECO:0000256" key="1">
    <source>
        <dbReference type="ARBA" id="ARBA00001974"/>
    </source>
</evidence>
<feature type="domain" description="Electron transfer flavoprotein alpha/beta-subunit N-terminal" evidence="7">
    <location>
        <begin position="22"/>
        <end position="226"/>
    </location>
</feature>
<dbReference type="Gene3D" id="3.40.50.620">
    <property type="entry name" value="HUPs"/>
    <property type="match status" value="1"/>
</dbReference>
<dbReference type="PANTHER" id="PTHR21294:SF8">
    <property type="entry name" value="ELECTRON TRANSFER FLAVOPROTEIN SUBUNIT BETA"/>
    <property type="match status" value="1"/>
</dbReference>
<comment type="cofactor">
    <cofactor evidence="1">
        <name>FAD</name>
        <dbReference type="ChEBI" id="CHEBI:57692"/>
    </cofactor>
</comment>
<dbReference type="GO" id="GO:0009055">
    <property type="term" value="F:electron transfer activity"/>
    <property type="evidence" value="ECO:0007669"/>
    <property type="project" value="InterPro"/>
</dbReference>
<dbReference type="AlphaFoldDB" id="A0A3N2D777"/>
<dbReference type="RefSeq" id="WP_123737917.1">
    <property type="nucleotide sequence ID" value="NZ_RKHQ01000001.1"/>
</dbReference>
<keyword evidence="9" id="KW-1185">Reference proteome</keyword>
<dbReference type="PIRSF" id="PIRSF000090">
    <property type="entry name" value="Beta-ETF"/>
    <property type="match status" value="1"/>
</dbReference>
<dbReference type="SUPFAM" id="SSF52402">
    <property type="entry name" value="Adenine nucleotide alpha hydrolases-like"/>
    <property type="match status" value="1"/>
</dbReference>
<sequence>MRVIVLLKQVPDIVSDRRLRPDGLLERVPAAAVLSEIDEAALEVALRAADALGGSVTAVTMGPASAEAVVRKALQVGAAQAVHLHDDALAGSDVRGTARALAAAVRLLDAEGAESGDGVGLVVAGMTALDGLGAVVPTLVAAELGWPALAFAESVEVTPGEEASAARVVVVRETEVGHETIAADLPAVVSVEDTVASLRVPSFQTMLAARKAQVRVLAAADLGLAPGEVGLAGARAVVVTAAPRPERPAPVVVTSDGARAIVDFLADRGLLEVGS</sequence>
<gene>
    <name evidence="8" type="ORF">EDD28_0188</name>
</gene>
<dbReference type="InterPro" id="IPR012255">
    <property type="entry name" value="ETF_b"/>
</dbReference>
<evidence type="ECO:0000256" key="5">
    <source>
        <dbReference type="ARBA" id="ARBA00022982"/>
    </source>
</evidence>
<dbReference type="Pfam" id="PF01012">
    <property type="entry name" value="ETF"/>
    <property type="match status" value="1"/>
</dbReference>
<evidence type="ECO:0000256" key="4">
    <source>
        <dbReference type="ARBA" id="ARBA00022448"/>
    </source>
</evidence>
<organism evidence="8 9">
    <name type="scientific">Salana multivorans</name>
    <dbReference type="NCBI Taxonomy" id="120377"/>
    <lineage>
        <taxon>Bacteria</taxon>
        <taxon>Bacillati</taxon>
        <taxon>Actinomycetota</taxon>
        <taxon>Actinomycetes</taxon>
        <taxon>Micrococcales</taxon>
        <taxon>Beutenbergiaceae</taxon>
        <taxon>Salana</taxon>
    </lineage>
</organism>
<dbReference type="GO" id="GO:0005829">
    <property type="term" value="C:cytosol"/>
    <property type="evidence" value="ECO:0007669"/>
    <property type="project" value="TreeGrafter"/>
</dbReference>
<evidence type="ECO:0000256" key="6">
    <source>
        <dbReference type="ARBA" id="ARBA00025649"/>
    </source>
</evidence>
<keyword evidence="4" id="KW-0813">Transport</keyword>
<evidence type="ECO:0000313" key="9">
    <source>
        <dbReference type="Proteomes" id="UP000275356"/>
    </source>
</evidence>
<dbReference type="InterPro" id="IPR014730">
    <property type="entry name" value="ETF_a/b_N"/>
</dbReference>
<reference evidence="8 9" key="1">
    <citation type="submission" date="2018-11" db="EMBL/GenBank/DDBJ databases">
        <title>Sequencing the genomes of 1000 actinobacteria strains.</title>
        <authorList>
            <person name="Klenk H.-P."/>
        </authorList>
    </citation>
    <scope>NUCLEOTIDE SEQUENCE [LARGE SCALE GENOMIC DNA]</scope>
    <source>
        <strain evidence="8 9">DSM 13521</strain>
    </source>
</reference>
<evidence type="ECO:0000256" key="2">
    <source>
        <dbReference type="ARBA" id="ARBA00007557"/>
    </source>
</evidence>
<protein>
    <submittedName>
        <fullName evidence="8">Electron transfer flavoprotein beta subunit</fullName>
    </submittedName>
</protein>
<dbReference type="SMART" id="SM00893">
    <property type="entry name" value="ETF"/>
    <property type="match status" value="1"/>
</dbReference>
<keyword evidence="5" id="KW-0249">Electron transport</keyword>
<comment type="subunit">
    <text evidence="3">Heterodimer of an alpha and a beta subunit.</text>
</comment>
<comment type="similarity">
    <text evidence="2">Belongs to the ETF beta-subunit/FixA family.</text>
</comment>
<evidence type="ECO:0000259" key="7">
    <source>
        <dbReference type="SMART" id="SM00893"/>
    </source>
</evidence>